<keyword evidence="2" id="KW-0285">Flavoprotein</keyword>
<keyword evidence="3" id="KW-0274">FAD</keyword>
<gene>
    <name evidence="7" type="ORF">AB0H04_36510</name>
</gene>
<evidence type="ECO:0000256" key="5">
    <source>
        <dbReference type="SAM" id="MobiDB-lite"/>
    </source>
</evidence>
<sequence length="703" mass="71651">MSTTPPALTGLVAAVLADDGTAAWTKAVPRRVAALLDVMPAPVRAAVRGAAVAIDAYAVARTGRRLSALGAEEREHVMTSLAAHPALLPLLDAVKVPLLLAAGTERMLHHGPTPAGSAPGHPPLDGTSSGARPSGRTPLGAIHPGRTSSGATPSGPTPSARTPRGGTPPGPTSSGAKPPGPTPSGRAAHPGPTPPGPTSSMSAPEDPPLDCTPSPDWPARSTADAVVVGSGAGGAMAARTLAAAGMRVVVVEEGEHHSTASFGRRAPLDRFMSLYRDGGATVAVGNPPVVLPVGRAVGGTTVVNSGTCYRTPEHVVARWLGHHGFAAAEGFAAHLDEVERALRVAPQPLDVLGANGRLALAGARELGWTAAPLRRNAPGCRGSCQCVVGCPTGAKQSVQLSVLPEACAAGARIVTGARVRRILTDRDGPAGPRAAGVLARRPDGSELEILSPLVVVAAGALHTPPLLRRSGLGGHPRLGRNLSVHPAISVAGRFGQPVTAWQGVLQSVGVEHLRADGILIEATAAPPGMSSFVPPGTGRELRQELEQTERLATLGAMIADRPSGRVLGRGRPLPRYDLAARDAGRLLRAQRAMGRLLFAAGAEEVLTGVPRAPRARTPAQLEALLDTVSARHLHVSAFHPTGTVAAGADPEWSPADPEGRLRGVHGVVIADGSVLPSCPEVNPQLSIMAAALAVTRRLVTRAG</sequence>
<dbReference type="Pfam" id="PF00732">
    <property type="entry name" value="GMC_oxred_N"/>
    <property type="match status" value="1"/>
</dbReference>
<evidence type="ECO:0000313" key="7">
    <source>
        <dbReference type="EMBL" id="MEU5712286.1"/>
    </source>
</evidence>
<dbReference type="InterPro" id="IPR007867">
    <property type="entry name" value="GMC_OxRtase_C"/>
</dbReference>
<keyword evidence="8" id="KW-1185">Reference proteome</keyword>
<dbReference type="PANTHER" id="PTHR46056:SF12">
    <property type="entry name" value="LONG-CHAIN-ALCOHOL OXIDASE"/>
    <property type="match status" value="1"/>
</dbReference>
<dbReference type="InterPro" id="IPR036188">
    <property type="entry name" value="FAD/NAD-bd_sf"/>
</dbReference>
<keyword evidence="4" id="KW-0560">Oxidoreductase</keyword>
<reference evidence="7 8" key="1">
    <citation type="submission" date="2024-06" db="EMBL/GenBank/DDBJ databases">
        <title>The Natural Products Discovery Center: Release of the First 8490 Sequenced Strains for Exploring Actinobacteria Biosynthetic Diversity.</title>
        <authorList>
            <person name="Kalkreuter E."/>
            <person name="Kautsar S.A."/>
            <person name="Yang D."/>
            <person name="Bader C.D."/>
            <person name="Teijaro C.N."/>
            <person name="Fluegel L."/>
            <person name="Davis C.M."/>
            <person name="Simpson J.R."/>
            <person name="Lauterbach L."/>
            <person name="Steele A.D."/>
            <person name="Gui C."/>
            <person name="Meng S."/>
            <person name="Li G."/>
            <person name="Viehrig K."/>
            <person name="Ye F."/>
            <person name="Su P."/>
            <person name="Kiefer A.F."/>
            <person name="Nichols A."/>
            <person name="Cepeda A.J."/>
            <person name="Yan W."/>
            <person name="Fan B."/>
            <person name="Jiang Y."/>
            <person name="Adhikari A."/>
            <person name="Zheng C.-J."/>
            <person name="Schuster L."/>
            <person name="Cowan T.M."/>
            <person name="Smanski M.J."/>
            <person name="Chevrette M.G."/>
            <person name="De Carvalho L.P.S."/>
            <person name="Shen B."/>
        </authorList>
    </citation>
    <scope>NUCLEOTIDE SEQUENCE [LARGE SCALE GENOMIC DNA]</scope>
    <source>
        <strain evidence="7 8">NPDC020594</strain>
    </source>
</reference>
<dbReference type="PROSITE" id="PS00624">
    <property type="entry name" value="GMC_OXRED_2"/>
    <property type="match status" value="1"/>
</dbReference>
<evidence type="ECO:0000256" key="3">
    <source>
        <dbReference type="ARBA" id="ARBA00022827"/>
    </source>
</evidence>
<comment type="similarity">
    <text evidence="1">Belongs to the GMC oxidoreductase family.</text>
</comment>
<dbReference type="Gene3D" id="3.30.410.10">
    <property type="entry name" value="Cholesterol Oxidase, domain 2"/>
    <property type="match status" value="1"/>
</dbReference>
<dbReference type="Gene3D" id="3.50.50.60">
    <property type="entry name" value="FAD/NAD(P)-binding domain"/>
    <property type="match status" value="2"/>
</dbReference>
<protein>
    <submittedName>
        <fullName evidence="7">GMC family oxidoreductase N-terminal domain-containing protein</fullName>
    </submittedName>
</protein>
<feature type="region of interest" description="Disordered" evidence="5">
    <location>
        <begin position="109"/>
        <end position="218"/>
    </location>
</feature>
<accession>A0ABV3AK13</accession>
<dbReference type="PANTHER" id="PTHR46056">
    <property type="entry name" value="LONG-CHAIN-ALCOHOL OXIDASE"/>
    <property type="match status" value="1"/>
</dbReference>
<evidence type="ECO:0000256" key="4">
    <source>
        <dbReference type="ARBA" id="ARBA00023002"/>
    </source>
</evidence>
<name>A0ABV3AK13_9ACTN</name>
<feature type="compositionally biased region" description="Low complexity" evidence="5">
    <location>
        <begin position="144"/>
        <end position="165"/>
    </location>
</feature>
<comment type="caution">
    <text evidence="7">The sequence shown here is derived from an EMBL/GenBank/DDBJ whole genome shotgun (WGS) entry which is preliminary data.</text>
</comment>
<dbReference type="InterPro" id="IPR003953">
    <property type="entry name" value="FAD-dep_OxRdtase_2_FAD-bd"/>
</dbReference>
<proteinExistence type="inferred from homology"/>
<dbReference type="RefSeq" id="WP_037629276.1">
    <property type="nucleotide sequence ID" value="NZ_JBFAEG010000034.1"/>
</dbReference>
<dbReference type="Pfam" id="PF05199">
    <property type="entry name" value="GMC_oxred_C"/>
    <property type="match status" value="1"/>
</dbReference>
<dbReference type="EMBL" id="JBFAEG010000034">
    <property type="protein sequence ID" value="MEU5712286.1"/>
    <property type="molecule type" value="Genomic_DNA"/>
</dbReference>
<dbReference type="SUPFAM" id="SSF51905">
    <property type="entry name" value="FAD/NAD(P)-binding domain"/>
    <property type="match status" value="1"/>
</dbReference>
<dbReference type="Proteomes" id="UP001551011">
    <property type="component" value="Unassembled WGS sequence"/>
</dbReference>
<evidence type="ECO:0000313" key="8">
    <source>
        <dbReference type="Proteomes" id="UP001551011"/>
    </source>
</evidence>
<organism evidence="7 8">
    <name type="scientific">Streptomyces flaveolus</name>
    <dbReference type="NCBI Taxonomy" id="67297"/>
    <lineage>
        <taxon>Bacteria</taxon>
        <taxon>Bacillati</taxon>
        <taxon>Actinomycetota</taxon>
        <taxon>Actinomycetes</taxon>
        <taxon>Kitasatosporales</taxon>
        <taxon>Streptomycetaceae</taxon>
        <taxon>Streptomyces</taxon>
    </lineage>
</organism>
<dbReference type="Pfam" id="PF00890">
    <property type="entry name" value="FAD_binding_2"/>
    <property type="match status" value="1"/>
</dbReference>
<feature type="domain" description="Glucose-methanol-choline oxidoreductase N-terminal" evidence="6">
    <location>
        <begin position="459"/>
        <end position="473"/>
    </location>
</feature>
<evidence type="ECO:0000256" key="1">
    <source>
        <dbReference type="ARBA" id="ARBA00010790"/>
    </source>
</evidence>
<evidence type="ECO:0000256" key="2">
    <source>
        <dbReference type="ARBA" id="ARBA00022630"/>
    </source>
</evidence>
<evidence type="ECO:0000259" key="6">
    <source>
        <dbReference type="PROSITE" id="PS00624"/>
    </source>
</evidence>
<dbReference type="InterPro" id="IPR000172">
    <property type="entry name" value="GMC_OxRdtase_N"/>
</dbReference>